<name>B4MKU4_DROWI</name>
<evidence type="ECO:0000313" key="1">
    <source>
        <dbReference type="EMBL" id="EDW72800.1"/>
    </source>
</evidence>
<dbReference type="AlphaFoldDB" id="B4MKU4"/>
<dbReference type="eggNOG" id="ENOG502QV0E">
    <property type="taxonomic scope" value="Eukaryota"/>
</dbReference>
<protein>
    <submittedName>
        <fullName evidence="1">Uncharacterized protein</fullName>
    </submittedName>
</protein>
<dbReference type="Proteomes" id="UP000007798">
    <property type="component" value="Unassembled WGS sequence"/>
</dbReference>
<evidence type="ECO:0000313" key="2">
    <source>
        <dbReference type="Proteomes" id="UP000007798"/>
    </source>
</evidence>
<dbReference type="HOGENOM" id="CLU_042117_0_0_1"/>
<proteinExistence type="predicted"/>
<dbReference type="PhylomeDB" id="B4MKU4"/>
<reference evidence="1 2" key="1">
    <citation type="journal article" date="2007" name="Nature">
        <title>Evolution of genes and genomes on the Drosophila phylogeny.</title>
        <authorList>
            <consortium name="Drosophila 12 Genomes Consortium"/>
            <person name="Clark A.G."/>
            <person name="Eisen M.B."/>
            <person name="Smith D.R."/>
            <person name="Bergman C.M."/>
            <person name="Oliver B."/>
            <person name="Markow T.A."/>
            <person name="Kaufman T.C."/>
            <person name="Kellis M."/>
            <person name="Gelbart W."/>
            <person name="Iyer V.N."/>
            <person name="Pollard D.A."/>
            <person name="Sackton T.B."/>
            <person name="Larracuente A.M."/>
            <person name="Singh N.D."/>
            <person name="Abad J.P."/>
            <person name="Abt D.N."/>
            <person name="Adryan B."/>
            <person name="Aguade M."/>
            <person name="Akashi H."/>
            <person name="Anderson W.W."/>
            <person name="Aquadro C.F."/>
            <person name="Ardell D.H."/>
            <person name="Arguello R."/>
            <person name="Artieri C.G."/>
            <person name="Barbash D.A."/>
            <person name="Barker D."/>
            <person name="Barsanti P."/>
            <person name="Batterham P."/>
            <person name="Batzoglou S."/>
            <person name="Begun D."/>
            <person name="Bhutkar A."/>
            <person name="Blanco E."/>
            <person name="Bosak S.A."/>
            <person name="Bradley R.K."/>
            <person name="Brand A.D."/>
            <person name="Brent M.R."/>
            <person name="Brooks A.N."/>
            <person name="Brown R.H."/>
            <person name="Butlin R.K."/>
            <person name="Caggese C."/>
            <person name="Calvi B.R."/>
            <person name="Bernardo de Carvalho A."/>
            <person name="Caspi A."/>
            <person name="Castrezana S."/>
            <person name="Celniker S.E."/>
            <person name="Chang J.L."/>
            <person name="Chapple C."/>
            <person name="Chatterji S."/>
            <person name="Chinwalla A."/>
            <person name="Civetta A."/>
            <person name="Clifton S.W."/>
            <person name="Comeron J.M."/>
            <person name="Costello J.C."/>
            <person name="Coyne J.A."/>
            <person name="Daub J."/>
            <person name="David R.G."/>
            <person name="Delcher A.L."/>
            <person name="Delehaunty K."/>
            <person name="Do C.B."/>
            <person name="Ebling H."/>
            <person name="Edwards K."/>
            <person name="Eickbush T."/>
            <person name="Evans J.D."/>
            <person name="Filipski A."/>
            <person name="Findeiss S."/>
            <person name="Freyhult E."/>
            <person name="Fulton L."/>
            <person name="Fulton R."/>
            <person name="Garcia A.C."/>
            <person name="Gardiner A."/>
            <person name="Garfield D.A."/>
            <person name="Garvin B.E."/>
            <person name="Gibson G."/>
            <person name="Gilbert D."/>
            <person name="Gnerre S."/>
            <person name="Godfrey J."/>
            <person name="Good R."/>
            <person name="Gotea V."/>
            <person name="Gravely B."/>
            <person name="Greenberg A.J."/>
            <person name="Griffiths-Jones S."/>
            <person name="Gross S."/>
            <person name="Guigo R."/>
            <person name="Gustafson E.A."/>
            <person name="Haerty W."/>
            <person name="Hahn M.W."/>
            <person name="Halligan D.L."/>
            <person name="Halpern A.L."/>
            <person name="Halter G.M."/>
            <person name="Han M.V."/>
            <person name="Heger A."/>
            <person name="Hillier L."/>
            <person name="Hinrichs A.S."/>
            <person name="Holmes I."/>
            <person name="Hoskins R.A."/>
            <person name="Hubisz M.J."/>
            <person name="Hultmark D."/>
            <person name="Huntley M.A."/>
            <person name="Jaffe D.B."/>
            <person name="Jagadeeshan S."/>
            <person name="Jeck W.R."/>
            <person name="Johnson J."/>
            <person name="Jones C.D."/>
            <person name="Jordan W.C."/>
            <person name="Karpen G.H."/>
            <person name="Kataoka E."/>
            <person name="Keightley P.D."/>
            <person name="Kheradpour P."/>
            <person name="Kirkness E.F."/>
            <person name="Koerich L.B."/>
            <person name="Kristiansen K."/>
            <person name="Kudrna D."/>
            <person name="Kulathinal R.J."/>
            <person name="Kumar S."/>
            <person name="Kwok R."/>
            <person name="Lander E."/>
            <person name="Langley C.H."/>
            <person name="Lapoint R."/>
            <person name="Lazzaro B.P."/>
            <person name="Lee S.J."/>
            <person name="Levesque L."/>
            <person name="Li R."/>
            <person name="Lin C.F."/>
            <person name="Lin M.F."/>
            <person name="Lindblad-Toh K."/>
            <person name="Llopart A."/>
            <person name="Long M."/>
            <person name="Low L."/>
            <person name="Lozovsky E."/>
            <person name="Lu J."/>
            <person name="Luo M."/>
            <person name="Machado C.A."/>
            <person name="Makalowski W."/>
            <person name="Marzo M."/>
            <person name="Matsuda M."/>
            <person name="Matzkin L."/>
            <person name="McAllister B."/>
            <person name="McBride C.S."/>
            <person name="McKernan B."/>
            <person name="McKernan K."/>
            <person name="Mendez-Lago M."/>
            <person name="Minx P."/>
            <person name="Mollenhauer M.U."/>
            <person name="Montooth K."/>
            <person name="Mount S.M."/>
            <person name="Mu X."/>
            <person name="Myers E."/>
            <person name="Negre B."/>
            <person name="Newfeld S."/>
            <person name="Nielsen R."/>
            <person name="Noor M.A."/>
            <person name="O'Grady P."/>
            <person name="Pachter L."/>
            <person name="Papaceit M."/>
            <person name="Parisi M.J."/>
            <person name="Parisi M."/>
            <person name="Parts L."/>
            <person name="Pedersen J.S."/>
            <person name="Pesole G."/>
            <person name="Phillippy A.M."/>
            <person name="Ponting C.P."/>
            <person name="Pop M."/>
            <person name="Porcelli D."/>
            <person name="Powell J.R."/>
            <person name="Prohaska S."/>
            <person name="Pruitt K."/>
            <person name="Puig M."/>
            <person name="Quesneville H."/>
            <person name="Ram K.R."/>
            <person name="Rand D."/>
            <person name="Rasmussen M.D."/>
            <person name="Reed L.K."/>
            <person name="Reenan R."/>
            <person name="Reily A."/>
            <person name="Remington K.A."/>
            <person name="Rieger T.T."/>
            <person name="Ritchie M.G."/>
            <person name="Robin C."/>
            <person name="Rogers Y.H."/>
            <person name="Rohde C."/>
            <person name="Rozas J."/>
            <person name="Rubenfield M.J."/>
            <person name="Ruiz A."/>
            <person name="Russo S."/>
            <person name="Salzberg S.L."/>
            <person name="Sanchez-Gracia A."/>
            <person name="Saranga D.J."/>
            <person name="Sato H."/>
            <person name="Schaeffer S.W."/>
            <person name="Schatz M.C."/>
            <person name="Schlenke T."/>
            <person name="Schwartz R."/>
            <person name="Segarra C."/>
            <person name="Singh R.S."/>
            <person name="Sirot L."/>
            <person name="Sirota M."/>
            <person name="Sisneros N.B."/>
            <person name="Smith C.D."/>
            <person name="Smith T.F."/>
            <person name="Spieth J."/>
            <person name="Stage D.E."/>
            <person name="Stark A."/>
            <person name="Stephan W."/>
            <person name="Strausberg R.L."/>
            <person name="Strempel S."/>
            <person name="Sturgill D."/>
            <person name="Sutton G."/>
            <person name="Sutton G.G."/>
            <person name="Tao W."/>
            <person name="Teichmann S."/>
            <person name="Tobari Y.N."/>
            <person name="Tomimura Y."/>
            <person name="Tsolas J.M."/>
            <person name="Valente V.L."/>
            <person name="Venter E."/>
            <person name="Venter J.C."/>
            <person name="Vicario S."/>
            <person name="Vieira F.G."/>
            <person name="Vilella A.J."/>
            <person name="Villasante A."/>
            <person name="Walenz B."/>
            <person name="Wang J."/>
            <person name="Wasserman M."/>
            <person name="Watts T."/>
            <person name="Wilson D."/>
            <person name="Wilson R.K."/>
            <person name="Wing R.A."/>
            <person name="Wolfner M.F."/>
            <person name="Wong A."/>
            <person name="Wong G.K."/>
            <person name="Wu C.I."/>
            <person name="Wu G."/>
            <person name="Yamamoto D."/>
            <person name="Yang H.P."/>
            <person name="Yang S.P."/>
            <person name="Yorke J.A."/>
            <person name="Yoshida K."/>
            <person name="Zdobnov E."/>
            <person name="Zhang P."/>
            <person name="Zhang Y."/>
            <person name="Zimin A.V."/>
            <person name="Baldwin J."/>
            <person name="Abdouelleil A."/>
            <person name="Abdulkadir J."/>
            <person name="Abebe A."/>
            <person name="Abera B."/>
            <person name="Abreu J."/>
            <person name="Acer S.C."/>
            <person name="Aftuck L."/>
            <person name="Alexander A."/>
            <person name="An P."/>
            <person name="Anderson E."/>
            <person name="Anderson S."/>
            <person name="Arachi H."/>
            <person name="Azer M."/>
            <person name="Bachantsang P."/>
            <person name="Barry A."/>
            <person name="Bayul T."/>
            <person name="Berlin A."/>
            <person name="Bessette D."/>
            <person name="Bloom T."/>
            <person name="Blye J."/>
            <person name="Boguslavskiy L."/>
            <person name="Bonnet C."/>
            <person name="Boukhgalter B."/>
            <person name="Bourzgui I."/>
            <person name="Brown A."/>
            <person name="Cahill P."/>
            <person name="Channer S."/>
            <person name="Cheshatsang Y."/>
            <person name="Chuda L."/>
            <person name="Citroen M."/>
            <person name="Collymore A."/>
            <person name="Cooke P."/>
            <person name="Costello M."/>
            <person name="D'Aco K."/>
            <person name="Daza R."/>
            <person name="De Haan G."/>
            <person name="DeGray S."/>
            <person name="DeMaso C."/>
            <person name="Dhargay N."/>
            <person name="Dooley K."/>
            <person name="Dooley E."/>
            <person name="Doricent M."/>
            <person name="Dorje P."/>
            <person name="Dorjee K."/>
            <person name="Dupes A."/>
            <person name="Elong R."/>
            <person name="Falk J."/>
            <person name="Farina A."/>
            <person name="Faro S."/>
            <person name="Ferguson D."/>
            <person name="Fisher S."/>
            <person name="Foley C.D."/>
            <person name="Franke A."/>
            <person name="Friedrich D."/>
            <person name="Gadbois L."/>
            <person name="Gearin G."/>
            <person name="Gearin C.R."/>
            <person name="Giannoukos G."/>
            <person name="Goode T."/>
            <person name="Graham J."/>
            <person name="Grandbois E."/>
            <person name="Grewal S."/>
            <person name="Gyaltsen K."/>
            <person name="Hafez N."/>
            <person name="Hagos B."/>
            <person name="Hall J."/>
            <person name="Henson C."/>
            <person name="Hollinger A."/>
            <person name="Honan T."/>
            <person name="Huard M.D."/>
            <person name="Hughes L."/>
            <person name="Hurhula B."/>
            <person name="Husby M.E."/>
            <person name="Kamat A."/>
            <person name="Kanga B."/>
            <person name="Kashin S."/>
            <person name="Khazanovich D."/>
            <person name="Kisner P."/>
            <person name="Lance K."/>
            <person name="Lara M."/>
            <person name="Lee W."/>
            <person name="Lennon N."/>
            <person name="Letendre F."/>
            <person name="LeVine R."/>
            <person name="Lipovsky A."/>
            <person name="Liu X."/>
            <person name="Liu J."/>
            <person name="Liu S."/>
            <person name="Lokyitsang T."/>
            <person name="Lokyitsang Y."/>
            <person name="Lubonja R."/>
            <person name="Lui A."/>
            <person name="MacDonald P."/>
            <person name="Magnisalis V."/>
            <person name="Maru K."/>
            <person name="Matthews C."/>
            <person name="McCusker W."/>
            <person name="McDonough S."/>
            <person name="Mehta T."/>
            <person name="Meldrim J."/>
            <person name="Meneus L."/>
            <person name="Mihai O."/>
            <person name="Mihalev A."/>
            <person name="Mihova T."/>
            <person name="Mittelman R."/>
            <person name="Mlenga V."/>
            <person name="Montmayeur A."/>
            <person name="Mulrain L."/>
            <person name="Navidi A."/>
            <person name="Naylor J."/>
            <person name="Negash T."/>
            <person name="Nguyen T."/>
            <person name="Nguyen N."/>
            <person name="Nicol R."/>
            <person name="Norbu C."/>
            <person name="Norbu N."/>
            <person name="Novod N."/>
            <person name="O'Neill B."/>
            <person name="Osman S."/>
            <person name="Markiewicz E."/>
            <person name="Oyono O.L."/>
            <person name="Patti C."/>
            <person name="Phunkhang P."/>
            <person name="Pierre F."/>
            <person name="Priest M."/>
            <person name="Raghuraman S."/>
            <person name="Rege F."/>
            <person name="Reyes R."/>
            <person name="Rise C."/>
            <person name="Rogov P."/>
            <person name="Ross K."/>
            <person name="Ryan E."/>
            <person name="Settipalli S."/>
            <person name="Shea T."/>
            <person name="Sherpa N."/>
            <person name="Shi L."/>
            <person name="Shih D."/>
            <person name="Sparrow T."/>
            <person name="Spaulding J."/>
            <person name="Stalker J."/>
            <person name="Stange-Thomann N."/>
            <person name="Stavropoulos S."/>
            <person name="Stone C."/>
            <person name="Strader C."/>
            <person name="Tesfaye S."/>
            <person name="Thomson T."/>
            <person name="Thoulutsang Y."/>
            <person name="Thoulutsang D."/>
            <person name="Topham K."/>
            <person name="Topping I."/>
            <person name="Tsamla T."/>
            <person name="Vassiliev H."/>
            <person name="Vo A."/>
            <person name="Wangchuk T."/>
            <person name="Wangdi T."/>
            <person name="Weiand M."/>
            <person name="Wilkinson J."/>
            <person name="Wilson A."/>
            <person name="Yadav S."/>
            <person name="Young G."/>
            <person name="Yu Q."/>
            <person name="Zembek L."/>
            <person name="Zhong D."/>
            <person name="Zimmer A."/>
            <person name="Zwirko Z."/>
            <person name="Jaffe D.B."/>
            <person name="Alvarez P."/>
            <person name="Brockman W."/>
            <person name="Butler J."/>
            <person name="Chin C."/>
            <person name="Gnerre S."/>
            <person name="Grabherr M."/>
            <person name="Kleber M."/>
            <person name="Mauceli E."/>
            <person name="MacCallum I."/>
        </authorList>
    </citation>
    <scope>NUCLEOTIDE SEQUENCE [LARGE SCALE GENOMIC DNA]</scope>
    <source>
        <strain evidence="2">Tucson 14030-0811.24</strain>
    </source>
</reference>
<dbReference type="InterPro" id="IPR032063">
    <property type="entry name" value="MavL-like"/>
</dbReference>
<keyword evidence="2" id="KW-1185">Reference proteome</keyword>
<dbReference type="KEGG" id="dwi:6638902"/>
<dbReference type="OrthoDB" id="6357136at2759"/>
<dbReference type="Pfam" id="PF16062">
    <property type="entry name" value="MavL-like"/>
    <property type="match status" value="1"/>
</dbReference>
<dbReference type="STRING" id="7260.B4MKU4"/>
<gene>
    <name evidence="1" type="primary">Dwil\GK16988</name>
    <name evidence="1" type="ORF">Dwil_GK16988</name>
</gene>
<dbReference type="OMA" id="MECIPET"/>
<dbReference type="EMBL" id="CH963847">
    <property type="protein sequence ID" value="EDW72800.1"/>
    <property type="molecule type" value="Genomic_DNA"/>
</dbReference>
<organism evidence="1 2">
    <name type="scientific">Drosophila willistoni</name>
    <name type="common">Fruit fly</name>
    <dbReference type="NCBI Taxonomy" id="7260"/>
    <lineage>
        <taxon>Eukaryota</taxon>
        <taxon>Metazoa</taxon>
        <taxon>Ecdysozoa</taxon>
        <taxon>Arthropoda</taxon>
        <taxon>Hexapoda</taxon>
        <taxon>Insecta</taxon>
        <taxon>Pterygota</taxon>
        <taxon>Neoptera</taxon>
        <taxon>Endopterygota</taxon>
        <taxon>Diptera</taxon>
        <taxon>Brachycera</taxon>
        <taxon>Muscomorpha</taxon>
        <taxon>Ephydroidea</taxon>
        <taxon>Drosophilidae</taxon>
        <taxon>Drosophila</taxon>
        <taxon>Sophophora</taxon>
    </lineage>
</organism>
<accession>B4MKU4</accession>
<dbReference type="InParanoid" id="B4MKU4"/>
<sequence>MWPPANLPQLDDISFKLLMECIPETNVDLEKFQQKSEEFPIAFGTNTCRVKSQPAERHGQICKQIASAYPVIHERTLALYLDFLQHKKIHGNAIEQRVYQNLSVCGLVQRLLEKRCVFFLGPSDSYMLMSGDCDYGGFEQIGTLEEKVPLILQNCLSYDEIKLSALLSTSTHTEFINDGARRNFGHVEQDKSKIEREGVIIGMVGSRFQRNNKMEWEDILITREQNTPQNGYGLVDNPTRESDYRRIWRQFYNEPKDFLYDEIEKDYKRFLDIKKNSTIYRFDTLVMKKRFAILFDTLLLEAQGRAMRADKSAYIHVVGFGLGVWLIHDKQEKIFFNSFEERLLALGDQLNHVDVVHFSYFTLSKVGKLYDGAFIPFKNHPKRGIKICISKRNPHENLKDNTMLSVVSYAWDSNALPGNEFWSGTLHTSSDPAAACSTLITELLNPHINVDYLNGNNLHIASVRYGLIHITEYAQRVANNSVRE</sequence>